<proteinExistence type="predicted"/>
<keyword evidence="2" id="KW-1185">Reference proteome</keyword>
<gene>
    <name evidence="1" type="ORF">LHA26_05575</name>
</gene>
<evidence type="ECO:0000313" key="2">
    <source>
        <dbReference type="Proteomes" id="UP001056937"/>
    </source>
</evidence>
<dbReference type="Proteomes" id="UP001056937">
    <property type="component" value="Chromosome 1"/>
</dbReference>
<dbReference type="RefSeq" id="WP_252167744.1">
    <property type="nucleotide sequence ID" value="NZ_CP084930.1"/>
</dbReference>
<evidence type="ECO:0000313" key="1">
    <source>
        <dbReference type="EMBL" id="USI73936.1"/>
    </source>
</evidence>
<organism evidence="1 2">
    <name type="scientific">Sphingomonas morindae</name>
    <dbReference type="NCBI Taxonomy" id="1541170"/>
    <lineage>
        <taxon>Bacteria</taxon>
        <taxon>Pseudomonadati</taxon>
        <taxon>Pseudomonadota</taxon>
        <taxon>Alphaproteobacteria</taxon>
        <taxon>Sphingomonadales</taxon>
        <taxon>Sphingomonadaceae</taxon>
        <taxon>Sphingomonas</taxon>
    </lineage>
</organism>
<reference evidence="1" key="1">
    <citation type="journal article" date="2022" name="Toxins">
        <title>Genomic Analysis of Sphingopyxis sp. USTB-05 for Biodegrading Cyanobacterial Hepatotoxins.</title>
        <authorList>
            <person name="Liu C."/>
            <person name="Xu Q."/>
            <person name="Zhao Z."/>
            <person name="Zhang H."/>
            <person name="Liu X."/>
            <person name="Yin C."/>
            <person name="Liu Y."/>
            <person name="Yan H."/>
        </authorList>
    </citation>
    <scope>NUCLEOTIDE SEQUENCE</scope>
    <source>
        <strain evidence="1">NBD5</strain>
    </source>
</reference>
<dbReference type="EMBL" id="CP084930">
    <property type="protein sequence ID" value="USI73936.1"/>
    <property type="molecule type" value="Genomic_DNA"/>
</dbReference>
<protein>
    <submittedName>
        <fullName evidence="1">Uncharacterized protein</fullName>
    </submittedName>
</protein>
<accession>A0ABY4XAE6</accession>
<sequence>MTEQICAPMTNREFVARVRAKLDAAGRRDVPISRLWIDEDTIGYPFLLKVPVGPELLVPLQPMDGFYDETARTSDWHIDYFAAALINLRSAERMLIRYARDIRRQALRQIEDARSKGLDVSLEGIGFRPTYAWHLSGDNWKDAAHHVLAEVKLRNTSFSLRPENTQIWVEEPADVGRHLESVLKEQREHQALAGEMEAMGADLIVDGITMDLLAASGFDAVDVLRKVWKEQCVNMTIRHGGLDRHFSVISFRGRTSASVDLENASWNGEHLWFHGEAERPWQRDLVGRTLAGLVDHPAFAARTVIGVGDGSPQGRPGQISLDISDRFLFDADTGSIWPQERHAA</sequence>
<name>A0ABY4XAE6_9SPHN</name>